<dbReference type="InterPro" id="IPR006764">
    <property type="entry name" value="SAM_dep_MeTrfase_SAV2177_type"/>
</dbReference>
<dbReference type="OrthoDB" id="3216820at2"/>
<proteinExistence type="predicted"/>
<protein>
    <recommendedName>
        <fullName evidence="3">S-adenosyl methyltransferase</fullName>
    </recommendedName>
</protein>
<keyword evidence="2" id="KW-1185">Reference proteome</keyword>
<dbReference type="Proteomes" id="UP000309174">
    <property type="component" value="Unassembled WGS sequence"/>
</dbReference>
<dbReference type="Gene3D" id="3.40.50.150">
    <property type="entry name" value="Vaccinia Virus protein VP39"/>
    <property type="match status" value="1"/>
</dbReference>
<name>A0A5C4JCZ1_9ACTN</name>
<dbReference type="EMBL" id="VCKW01000069">
    <property type="protein sequence ID" value="TMR00836.1"/>
    <property type="molecule type" value="Genomic_DNA"/>
</dbReference>
<sequence length="290" mass="32038">MSPGNGLLGRERSVTLDQIPDDLPTSARVYGWYLGGKDNYEVDRQFAMAHLPDFPEGLDITRANRLFLYRAVRHLVRDAGIRQFIDMGCGLPTDNNVHQVAQRFAPDARVVYVDIDPIVLVHARALLAGDGSTTVITADMRDQDTILNHDDVRRLIDFGEPVAVLFLSVGHHLPDADDPRRILRTILDRAAPGSHLAFSQAVTENTARGADLQARMTGAGIPWQTRSRAEVDALMKGLVPVAPGLIDVDEWRPDPDQPPLAPAPVEVEHFLGASKLNRDFREYGGLLHKP</sequence>
<evidence type="ECO:0008006" key="3">
    <source>
        <dbReference type="Google" id="ProtNLM"/>
    </source>
</evidence>
<reference evidence="1 2" key="1">
    <citation type="submission" date="2019-05" db="EMBL/GenBank/DDBJ databases">
        <title>Draft genome sequence of Actinomadura sp. 14C53.</title>
        <authorList>
            <person name="Saricaoglu S."/>
            <person name="Isik K."/>
        </authorList>
    </citation>
    <scope>NUCLEOTIDE SEQUENCE [LARGE SCALE GENOMIC DNA]</scope>
    <source>
        <strain evidence="1 2">14C53</strain>
    </source>
</reference>
<organism evidence="1 2">
    <name type="scientific">Actinomadura soli</name>
    <dbReference type="NCBI Taxonomy" id="2508997"/>
    <lineage>
        <taxon>Bacteria</taxon>
        <taxon>Bacillati</taxon>
        <taxon>Actinomycetota</taxon>
        <taxon>Actinomycetes</taxon>
        <taxon>Streptosporangiales</taxon>
        <taxon>Thermomonosporaceae</taxon>
        <taxon>Actinomadura</taxon>
    </lineage>
</organism>
<dbReference type="SUPFAM" id="SSF53335">
    <property type="entry name" value="S-adenosyl-L-methionine-dependent methyltransferases"/>
    <property type="match status" value="1"/>
</dbReference>
<dbReference type="InterPro" id="IPR029063">
    <property type="entry name" value="SAM-dependent_MTases_sf"/>
</dbReference>
<dbReference type="CDD" id="cd02440">
    <property type="entry name" value="AdoMet_MTases"/>
    <property type="match status" value="1"/>
</dbReference>
<dbReference type="Pfam" id="PF04672">
    <property type="entry name" value="Methyltransf_19"/>
    <property type="match status" value="1"/>
</dbReference>
<comment type="caution">
    <text evidence="1">The sequence shown here is derived from an EMBL/GenBank/DDBJ whole genome shotgun (WGS) entry which is preliminary data.</text>
</comment>
<evidence type="ECO:0000313" key="2">
    <source>
        <dbReference type="Proteomes" id="UP000309174"/>
    </source>
</evidence>
<evidence type="ECO:0000313" key="1">
    <source>
        <dbReference type="EMBL" id="TMR00836.1"/>
    </source>
</evidence>
<dbReference type="PIRSF" id="PIRSF017393">
    <property type="entry name" value="MTase_SAV2177"/>
    <property type="match status" value="1"/>
</dbReference>
<gene>
    <name evidence="1" type="ORF">ETD83_15720</name>
</gene>
<dbReference type="AlphaFoldDB" id="A0A5C4JCZ1"/>
<accession>A0A5C4JCZ1</accession>